<dbReference type="GO" id="GO:0003676">
    <property type="term" value="F:nucleic acid binding"/>
    <property type="evidence" value="ECO:0007669"/>
    <property type="project" value="InterPro"/>
</dbReference>
<keyword evidence="6" id="KW-1185">Reference proteome</keyword>
<dbReference type="GO" id="GO:0008270">
    <property type="term" value="F:zinc ion binding"/>
    <property type="evidence" value="ECO:0007669"/>
    <property type="project" value="UniProtKB-KW"/>
</dbReference>
<feature type="domain" description="C2H2-type" evidence="4">
    <location>
        <begin position="21"/>
        <end position="43"/>
    </location>
</feature>
<name>A0A4S8M2E6_DENBC</name>
<keyword evidence="2" id="KW-0863">Zinc-finger</keyword>
<dbReference type="SMART" id="SM00451">
    <property type="entry name" value="ZnF_U1"/>
    <property type="match status" value="2"/>
</dbReference>
<dbReference type="PROSITE" id="PS00028">
    <property type="entry name" value="ZINC_FINGER_C2H2_1"/>
    <property type="match status" value="1"/>
</dbReference>
<dbReference type="SUPFAM" id="SSF57667">
    <property type="entry name" value="beta-beta-alpha zinc fingers"/>
    <property type="match status" value="1"/>
</dbReference>
<dbReference type="InterPro" id="IPR022755">
    <property type="entry name" value="Znf_C2H2_jaz"/>
</dbReference>
<accession>A0A4S8M2E6</accession>
<dbReference type="InterPro" id="IPR013087">
    <property type="entry name" value="Znf_C2H2_type"/>
</dbReference>
<evidence type="ECO:0000256" key="3">
    <source>
        <dbReference type="ARBA" id="ARBA00022833"/>
    </source>
</evidence>
<gene>
    <name evidence="5" type="ORF">K435DRAFT_664822</name>
</gene>
<keyword evidence="1" id="KW-0479">Metal-binding</keyword>
<dbReference type="InterPro" id="IPR003604">
    <property type="entry name" value="Matrin/U1-like-C_Znf_C2H2"/>
</dbReference>
<protein>
    <recommendedName>
        <fullName evidence="4">C2H2-type domain-containing protein</fullName>
    </recommendedName>
</protein>
<dbReference type="Gene3D" id="3.30.160.60">
    <property type="entry name" value="Classic Zinc Finger"/>
    <property type="match status" value="1"/>
</dbReference>
<evidence type="ECO:0000313" key="6">
    <source>
        <dbReference type="Proteomes" id="UP000297245"/>
    </source>
</evidence>
<evidence type="ECO:0000256" key="1">
    <source>
        <dbReference type="ARBA" id="ARBA00022723"/>
    </source>
</evidence>
<evidence type="ECO:0000256" key="2">
    <source>
        <dbReference type="ARBA" id="ARBA00022771"/>
    </source>
</evidence>
<dbReference type="OrthoDB" id="6513042at2759"/>
<proteinExistence type="predicted"/>
<sequence>MRSRKHLRHKKDDASRRIHYCSICARYFPGLSIWNAHVKGKKHVKKASRRGMSKVEPEYPLDVPGQRFCVLCEQHAPELQWNQHINQRRHKLKEKLAIFKSAVDEAQDDKGGAIVSGEFDFKVVEPSDALRGVSVTGKIEAGEPLARFTLVGFQLGSSGSHATYSP</sequence>
<dbReference type="Pfam" id="PF12171">
    <property type="entry name" value="zf-C2H2_jaz"/>
    <property type="match status" value="1"/>
</dbReference>
<evidence type="ECO:0000313" key="5">
    <source>
        <dbReference type="EMBL" id="THU96274.1"/>
    </source>
</evidence>
<evidence type="ECO:0000259" key="4">
    <source>
        <dbReference type="PROSITE" id="PS00028"/>
    </source>
</evidence>
<dbReference type="InterPro" id="IPR036236">
    <property type="entry name" value="Znf_C2H2_sf"/>
</dbReference>
<organism evidence="5 6">
    <name type="scientific">Dendrothele bispora (strain CBS 962.96)</name>
    <dbReference type="NCBI Taxonomy" id="1314807"/>
    <lineage>
        <taxon>Eukaryota</taxon>
        <taxon>Fungi</taxon>
        <taxon>Dikarya</taxon>
        <taxon>Basidiomycota</taxon>
        <taxon>Agaricomycotina</taxon>
        <taxon>Agaricomycetes</taxon>
        <taxon>Agaricomycetidae</taxon>
        <taxon>Agaricales</taxon>
        <taxon>Agaricales incertae sedis</taxon>
        <taxon>Dendrothele</taxon>
    </lineage>
</organism>
<reference evidence="5 6" key="1">
    <citation type="journal article" date="2019" name="Nat. Ecol. Evol.">
        <title>Megaphylogeny resolves global patterns of mushroom evolution.</title>
        <authorList>
            <person name="Varga T."/>
            <person name="Krizsan K."/>
            <person name="Foldi C."/>
            <person name="Dima B."/>
            <person name="Sanchez-Garcia M."/>
            <person name="Sanchez-Ramirez S."/>
            <person name="Szollosi G.J."/>
            <person name="Szarkandi J.G."/>
            <person name="Papp V."/>
            <person name="Albert L."/>
            <person name="Andreopoulos W."/>
            <person name="Angelini C."/>
            <person name="Antonin V."/>
            <person name="Barry K.W."/>
            <person name="Bougher N.L."/>
            <person name="Buchanan P."/>
            <person name="Buyck B."/>
            <person name="Bense V."/>
            <person name="Catcheside P."/>
            <person name="Chovatia M."/>
            <person name="Cooper J."/>
            <person name="Damon W."/>
            <person name="Desjardin D."/>
            <person name="Finy P."/>
            <person name="Geml J."/>
            <person name="Haridas S."/>
            <person name="Hughes K."/>
            <person name="Justo A."/>
            <person name="Karasinski D."/>
            <person name="Kautmanova I."/>
            <person name="Kiss B."/>
            <person name="Kocsube S."/>
            <person name="Kotiranta H."/>
            <person name="LaButti K.M."/>
            <person name="Lechner B.E."/>
            <person name="Liimatainen K."/>
            <person name="Lipzen A."/>
            <person name="Lukacs Z."/>
            <person name="Mihaltcheva S."/>
            <person name="Morgado L.N."/>
            <person name="Niskanen T."/>
            <person name="Noordeloos M.E."/>
            <person name="Ohm R.A."/>
            <person name="Ortiz-Santana B."/>
            <person name="Ovrebo C."/>
            <person name="Racz N."/>
            <person name="Riley R."/>
            <person name="Savchenko A."/>
            <person name="Shiryaev A."/>
            <person name="Soop K."/>
            <person name="Spirin V."/>
            <person name="Szebenyi C."/>
            <person name="Tomsovsky M."/>
            <person name="Tulloss R.E."/>
            <person name="Uehling J."/>
            <person name="Grigoriev I.V."/>
            <person name="Vagvolgyi C."/>
            <person name="Papp T."/>
            <person name="Martin F.M."/>
            <person name="Miettinen O."/>
            <person name="Hibbett D.S."/>
            <person name="Nagy L.G."/>
        </authorList>
    </citation>
    <scope>NUCLEOTIDE SEQUENCE [LARGE SCALE GENOMIC DNA]</scope>
    <source>
        <strain evidence="5 6">CBS 962.96</strain>
    </source>
</reference>
<dbReference type="EMBL" id="ML179181">
    <property type="protein sequence ID" value="THU96274.1"/>
    <property type="molecule type" value="Genomic_DNA"/>
</dbReference>
<dbReference type="Proteomes" id="UP000297245">
    <property type="component" value="Unassembled WGS sequence"/>
</dbReference>
<keyword evidence="3" id="KW-0862">Zinc</keyword>
<dbReference type="AlphaFoldDB" id="A0A4S8M2E6"/>